<dbReference type="AlphaFoldDB" id="A0A382IWA5"/>
<keyword evidence="2" id="KW-1133">Transmembrane helix</keyword>
<evidence type="ECO:0000256" key="2">
    <source>
        <dbReference type="SAM" id="Phobius"/>
    </source>
</evidence>
<accession>A0A382IWA5</accession>
<dbReference type="GO" id="GO:0004252">
    <property type="term" value="F:serine-type endopeptidase activity"/>
    <property type="evidence" value="ECO:0007669"/>
    <property type="project" value="InterPro"/>
</dbReference>
<protein>
    <recommendedName>
        <fullName evidence="4">ATP-dependent Clp protease proteolytic subunit</fullName>
    </recommendedName>
</protein>
<feature type="non-terminal residue" evidence="3">
    <location>
        <position position="1"/>
    </location>
</feature>
<gene>
    <name evidence="3" type="ORF">METZ01_LOCUS256998</name>
</gene>
<dbReference type="Gene3D" id="3.90.226.10">
    <property type="entry name" value="2-enoyl-CoA Hydratase, Chain A, domain 1"/>
    <property type="match status" value="1"/>
</dbReference>
<evidence type="ECO:0000313" key="3">
    <source>
        <dbReference type="EMBL" id="SVC04144.1"/>
    </source>
</evidence>
<dbReference type="EMBL" id="UINC01070190">
    <property type="protein sequence ID" value="SVC04144.1"/>
    <property type="molecule type" value="Genomic_DNA"/>
</dbReference>
<name>A0A382IWA5_9ZZZZ</name>
<reference evidence="3" key="1">
    <citation type="submission" date="2018-05" db="EMBL/GenBank/DDBJ databases">
        <authorList>
            <person name="Lanie J.A."/>
            <person name="Ng W.-L."/>
            <person name="Kazmierczak K.M."/>
            <person name="Andrzejewski T.M."/>
            <person name="Davidsen T.M."/>
            <person name="Wayne K.J."/>
            <person name="Tettelin H."/>
            <person name="Glass J.I."/>
            <person name="Rusch D."/>
            <person name="Podicherti R."/>
            <person name="Tsui H.-C.T."/>
            <person name="Winkler M.E."/>
        </authorList>
    </citation>
    <scope>NUCLEOTIDE SEQUENCE</scope>
</reference>
<keyword evidence="2" id="KW-0472">Membrane</keyword>
<dbReference type="InterPro" id="IPR001907">
    <property type="entry name" value="ClpP"/>
</dbReference>
<dbReference type="Pfam" id="PF00574">
    <property type="entry name" value="CLP_protease"/>
    <property type="match status" value="1"/>
</dbReference>
<organism evidence="3">
    <name type="scientific">marine metagenome</name>
    <dbReference type="NCBI Taxonomy" id="408172"/>
    <lineage>
        <taxon>unclassified sequences</taxon>
        <taxon>metagenomes</taxon>
        <taxon>ecological metagenomes</taxon>
    </lineage>
</organism>
<dbReference type="PANTHER" id="PTHR10381:SF11">
    <property type="entry name" value="ATP-DEPENDENT CLP PROTEASE PROTEOLYTIC SUBUNIT, MITOCHONDRIAL"/>
    <property type="match status" value="1"/>
</dbReference>
<dbReference type="GO" id="GO:0009368">
    <property type="term" value="C:endopeptidase Clp complex"/>
    <property type="evidence" value="ECO:0007669"/>
    <property type="project" value="TreeGrafter"/>
</dbReference>
<dbReference type="InterPro" id="IPR029045">
    <property type="entry name" value="ClpP/crotonase-like_dom_sf"/>
</dbReference>
<evidence type="ECO:0000256" key="1">
    <source>
        <dbReference type="ARBA" id="ARBA00007039"/>
    </source>
</evidence>
<sequence>WIMNCNLATTRLPKLTLIINSPGGDVHAAFALIDTMKASTIPIKTVGLGLIASCGFLIFIAGKKGQRILTPNTSILSHQYSWGSDGKEHELYARVKEFELSTRRMIEHYKKCIGMTEKKIKEVLLPPQDVWLSSEEARKLKICDKIEQLY</sequence>
<dbReference type="PRINTS" id="PR00127">
    <property type="entry name" value="CLPPROTEASEP"/>
</dbReference>
<evidence type="ECO:0008006" key="4">
    <source>
        <dbReference type="Google" id="ProtNLM"/>
    </source>
</evidence>
<dbReference type="GO" id="GO:0051117">
    <property type="term" value="F:ATPase binding"/>
    <property type="evidence" value="ECO:0007669"/>
    <property type="project" value="TreeGrafter"/>
</dbReference>
<dbReference type="SUPFAM" id="SSF52096">
    <property type="entry name" value="ClpP/crotonase"/>
    <property type="match status" value="1"/>
</dbReference>
<keyword evidence="2" id="KW-0812">Transmembrane</keyword>
<dbReference type="PANTHER" id="PTHR10381">
    <property type="entry name" value="ATP-DEPENDENT CLP PROTEASE PROTEOLYTIC SUBUNIT"/>
    <property type="match status" value="1"/>
</dbReference>
<dbReference type="GO" id="GO:0004176">
    <property type="term" value="F:ATP-dependent peptidase activity"/>
    <property type="evidence" value="ECO:0007669"/>
    <property type="project" value="InterPro"/>
</dbReference>
<dbReference type="GO" id="GO:0006515">
    <property type="term" value="P:protein quality control for misfolded or incompletely synthesized proteins"/>
    <property type="evidence" value="ECO:0007669"/>
    <property type="project" value="TreeGrafter"/>
</dbReference>
<proteinExistence type="inferred from homology"/>
<comment type="similarity">
    <text evidence="1">Belongs to the peptidase S14 family.</text>
</comment>
<dbReference type="CDD" id="cd07017">
    <property type="entry name" value="S14_ClpP_2"/>
    <property type="match status" value="1"/>
</dbReference>
<dbReference type="InterPro" id="IPR023562">
    <property type="entry name" value="ClpP/TepA"/>
</dbReference>
<feature type="transmembrane region" description="Helical" evidence="2">
    <location>
        <begin position="41"/>
        <end position="61"/>
    </location>
</feature>